<evidence type="ECO:0000313" key="3">
    <source>
        <dbReference type="Proteomes" id="UP000746747"/>
    </source>
</evidence>
<reference evidence="2" key="1">
    <citation type="submission" date="2021-09" db="EMBL/GenBank/DDBJ databases">
        <authorList>
            <consortium name="Pathogen Informatics"/>
        </authorList>
    </citation>
    <scope>NUCLEOTIDE SEQUENCE</scope>
</reference>
<proteinExistence type="predicted"/>
<dbReference type="Proteomes" id="UP000746747">
    <property type="component" value="Unassembled WGS sequence"/>
</dbReference>
<evidence type="ECO:0000313" key="2">
    <source>
        <dbReference type="EMBL" id="CAG9538608.1"/>
    </source>
</evidence>
<evidence type="ECO:0000256" key="1">
    <source>
        <dbReference type="SAM" id="SignalP"/>
    </source>
</evidence>
<accession>A0A8J2Q330</accession>
<keyword evidence="3" id="KW-1185">Reference proteome</keyword>
<feature type="chain" id="PRO_5035310020" evidence="1">
    <location>
        <begin position="20"/>
        <end position="180"/>
    </location>
</feature>
<comment type="caution">
    <text evidence="2">The sequence shown here is derived from an EMBL/GenBank/DDBJ whole genome shotgun (WGS) entry which is preliminary data.</text>
</comment>
<dbReference type="OrthoDB" id="5849440at2759"/>
<sequence length="180" mass="20334">MKRSFTLVISLVLIIGVKANIESNVWRLVDAVYPKDLAVNICHRLNIQNGIVEHFGTNYSKVYCIWPKIFSDINYCAAGFRLNSSSEAVESLYNCSEAEILAELRQESPKRSLEIIFTTIGKKDREMLDAKHAVNESIEQLDSNNSPDGGMNVKIVNDREAMILQLDHYKQNKGNDCHGD</sequence>
<organism evidence="2 3">
    <name type="scientific">Cercopithifilaria johnstoni</name>
    <dbReference type="NCBI Taxonomy" id="2874296"/>
    <lineage>
        <taxon>Eukaryota</taxon>
        <taxon>Metazoa</taxon>
        <taxon>Ecdysozoa</taxon>
        <taxon>Nematoda</taxon>
        <taxon>Chromadorea</taxon>
        <taxon>Rhabditida</taxon>
        <taxon>Spirurina</taxon>
        <taxon>Spiruromorpha</taxon>
        <taxon>Filarioidea</taxon>
        <taxon>Onchocercidae</taxon>
        <taxon>Cercopithifilaria</taxon>
    </lineage>
</organism>
<protein>
    <submittedName>
        <fullName evidence="2">Uncharacterized protein</fullName>
    </submittedName>
</protein>
<keyword evidence="1" id="KW-0732">Signal</keyword>
<feature type="signal peptide" evidence="1">
    <location>
        <begin position="1"/>
        <end position="19"/>
    </location>
</feature>
<dbReference type="EMBL" id="CAKAEH010001681">
    <property type="protein sequence ID" value="CAG9538608.1"/>
    <property type="molecule type" value="Genomic_DNA"/>
</dbReference>
<dbReference type="AlphaFoldDB" id="A0A8J2Q330"/>
<name>A0A8J2Q330_9BILA</name>
<gene>
    <name evidence="2" type="ORF">CJOHNSTONI_LOCUS8302</name>
</gene>